<accession>A0ACD5XP62</accession>
<reference evidence="1" key="1">
    <citation type="submission" date="2021-05" db="EMBL/GenBank/DDBJ databases">
        <authorList>
            <person name="Scholz U."/>
            <person name="Mascher M."/>
            <person name="Fiebig A."/>
        </authorList>
    </citation>
    <scope>NUCLEOTIDE SEQUENCE [LARGE SCALE GENOMIC DNA]</scope>
</reference>
<dbReference type="Proteomes" id="UP001732700">
    <property type="component" value="Chromosome 5A"/>
</dbReference>
<dbReference type="EnsemblPlants" id="AVESA.00010b.r2.5AG0831080.1">
    <property type="protein sequence ID" value="AVESA.00010b.r2.5AG0831080.1.CDS"/>
    <property type="gene ID" value="AVESA.00010b.r2.5AG0831080"/>
</dbReference>
<proteinExistence type="predicted"/>
<evidence type="ECO:0000313" key="1">
    <source>
        <dbReference type="EnsemblPlants" id="AVESA.00010b.r2.5AG0831080.1.CDS"/>
    </source>
</evidence>
<name>A0ACD5XP62_AVESA</name>
<evidence type="ECO:0000313" key="2">
    <source>
        <dbReference type="Proteomes" id="UP001732700"/>
    </source>
</evidence>
<protein>
    <submittedName>
        <fullName evidence="1">Uncharacterized protein</fullName>
    </submittedName>
</protein>
<organism evidence="1 2">
    <name type="scientific">Avena sativa</name>
    <name type="common">Oat</name>
    <dbReference type="NCBI Taxonomy" id="4498"/>
    <lineage>
        <taxon>Eukaryota</taxon>
        <taxon>Viridiplantae</taxon>
        <taxon>Streptophyta</taxon>
        <taxon>Embryophyta</taxon>
        <taxon>Tracheophyta</taxon>
        <taxon>Spermatophyta</taxon>
        <taxon>Magnoliopsida</taxon>
        <taxon>Liliopsida</taxon>
        <taxon>Poales</taxon>
        <taxon>Poaceae</taxon>
        <taxon>BOP clade</taxon>
        <taxon>Pooideae</taxon>
        <taxon>Poodae</taxon>
        <taxon>Poeae</taxon>
        <taxon>Poeae Chloroplast Group 1 (Aveneae type)</taxon>
        <taxon>Aveninae</taxon>
        <taxon>Avena</taxon>
    </lineage>
</organism>
<sequence length="242" mass="27778">MRHAWRASIANDVTEAKTSLKFWRAHLLPRYPTATTSKRNRPSRADHPARTRPFSRAHTERPVGETSGSATPVSPSPRSPAQELEKYPKWTTRPVSHKKQKKTSYASPGTTSNDEEFRVCTDSLEKEKRPPGAKYEKEKRSISHVSDDSGCKLSLENVWAQKIEKDDVKEAAKNAHYARAFELQEKQIALQEREDARQETEAARKQFELDEKIMLVDTSGMSVAQKQFYNDKQNEIMARRHQ</sequence>
<keyword evidence="2" id="KW-1185">Reference proteome</keyword>
<reference evidence="1" key="2">
    <citation type="submission" date="2025-09" db="UniProtKB">
        <authorList>
            <consortium name="EnsemblPlants"/>
        </authorList>
    </citation>
    <scope>IDENTIFICATION</scope>
</reference>